<sequence>MYFIFTVPLMGRAIPVHLRGSAASLRLKPKPRNLIEPCSQPQIACKRSCHAGYWSSWSPCRVNCSRQKWAPDVERVPLSYACFAECNQTGVTFRERVSFMVGGIGDDKVDAQHCPVEYVQSNCSGVCGGASAHLYPQPFGVAEYDTATETLNCQFPTLDLL</sequence>
<dbReference type="AlphaFoldDB" id="A0A915J3N2"/>
<protein>
    <submittedName>
        <fullName evidence="2">Thrombospondin type 1 domain protein</fullName>
    </submittedName>
</protein>
<name>A0A915J3N2_ROMCU</name>
<dbReference type="Proteomes" id="UP000887565">
    <property type="component" value="Unplaced"/>
</dbReference>
<accession>A0A915J3N2</accession>
<proteinExistence type="predicted"/>
<evidence type="ECO:0000313" key="1">
    <source>
        <dbReference type="Proteomes" id="UP000887565"/>
    </source>
</evidence>
<organism evidence="1 2">
    <name type="scientific">Romanomermis culicivorax</name>
    <name type="common">Nematode worm</name>
    <dbReference type="NCBI Taxonomy" id="13658"/>
    <lineage>
        <taxon>Eukaryota</taxon>
        <taxon>Metazoa</taxon>
        <taxon>Ecdysozoa</taxon>
        <taxon>Nematoda</taxon>
        <taxon>Enoplea</taxon>
        <taxon>Dorylaimia</taxon>
        <taxon>Mermithida</taxon>
        <taxon>Mermithoidea</taxon>
        <taxon>Mermithidae</taxon>
        <taxon>Romanomermis</taxon>
    </lineage>
</organism>
<reference evidence="2" key="1">
    <citation type="submission" date="2022-11" db="UniProtKB">
        <authorList>
            <consortium name="WormBaseParasite"/>
        </authorList>
    </citation>
    <scope>IDENTIFICATION</scope>
</reference>
<keyword evidence="1" id="KW-1185">Reference proteome</keyword>
<evidence type="ECO:0000313" key="2">
    <source>
        <dbReference type="WBParaSite" id="nRc.2.0.1.t21077-RA"/>
    </source>
</evidence>
<dbReference type="WBParaSite" id="nRc.2.0.1.t21077-RA">
    <property type="protein sequence ID" value="nRc.2.0.1.t21077-RA"/>
    <property type="gene ID" value="nRc.2.0.1.g21077"/>
</dbReference>